<dbReference type="GO" id="GO:0008270">
    <property type="term" value="F:zinc ion binding"/>
    <property type="evidence" value="ECO:0007669"/>
    <property type="project" value="UniProtKB-KW"/>
</dbReference>
<evidence type="ECO:0000313" key="8">
    <source>
        <dbReference type="Proteomes" id="UP000261360"/>
    </source>
</evidence>
<dbReference type="Proteomes" id="UP000261360">
    <property type="component" value="Unplaced"/>
</dbReference>
<dbReference type="InterPro" id="IPR000315">
    <property type="entry name" value="Znf_B-box"/>
</dbReference>
<evidence type="ECO:0008006" key="9">
    <source>
        <dbReference type="Google" id="ProtNLM"/>
    </source>
</evidence>
<dbReference type="PANTHER" id="PTHR25465">
    <property type="entry name" value="B-BOX DOMAIN CONTAINING"/>
    <property type="match status" value="1"/>
</dbReference>
<dbReference type="InterPro" id="IPR013083">
    <property type="entry name" value="Znf_RING/FYVE/PHD"/>
</dbReference>
<sequence>MATILSEEQFQCSICLDTYKNPTSIPCGHNFCLECIKLFWDTKPKPECPLCKEIFKIRPELRINKGLRDITVGFKKSLRIKGSLHKTLQKRRHVKQLYTPDVTCDICHGYKSVAVRSCITCQVSYCEIHLTPHMKDPVMMMHRLTDPVTFGHLCRIHNKPLDLFCKNDQMPVCVKCTETEHINHYTVPIEKEGKKIKVRKSGVSSSFILCIVSQ</sequence>
<dbReference type="PROSITE" id="PS50119">
    <property type="entry name" value="ZF_BBOX"/>
    <property type="match status" value="1"/>
</dbReference>
<dbReference type="InterPro" id="IPR027370">
    <property type="entry name" value="Znf-RING_euk"/>
</dbReference>
<dbReference type="GeneTree" id="ENSGT01040000240385"/>
<evidence type="ECO:0000256" key="3">
    <source>
        <dbReference type="ARBA" id="ARBA00022833"/>
    </source>
</evidence>
<dbReference type="AlphaFoldDB" id="A0A3B4X4F1"/>
<reference evidence="7" key="2">
    <citation type="submission" date="2025-09" db="UniProtKB">
        <authorList>
            <consortium name="Ensembl"/>
        </authorList>
    </citation>
    <scope>IDENTIFICATION</scope>
</reference>
<dbReference type="SMART" id="SM00184">
    <property type="entry name" value="RING"/>
    <property type="match status" value="1"/>
</dbReference>
<evidence type="ECO:0000256" key="2">
    <source>
        <dbReference type="ARBA" id="ARBA00022771"/>
    </source>
</evidence>
<dbReference type="Gene3D" id="3.30.160.60">
    <property type="entry name" value="Classic Zinc Finger"/>
    <property type="match status" value="1"/>
</dbReference>
<dbReference type="PROSITE" id="PS00518">
    <property type="entry name" value="ZF_RING_1"/>
    <property type="match status" value="1"/>
</dbReference>
<keyword evidence="3" id="KW-0862">Zinc</keyword>
<dbReference type="PANTHER" id="PTHR25465:SF32">
    <property type="entry name" value="BLOODTHIRSTY-RELATED GENE FAMILY, MEMBER 16 ISOFORM X1-RELATED"/>
    <property type="match status" value="1"/>
</dbReference>
<dbReference type="InterPro" id="IPR051051">
    <property type="entry name" value="E3_ubiq-ligase_TRIM/RNF"/>
</dbReference>
<evidence type="ECO:0000256" key="4">
    <source>
        <dbReference type="PROSITE-ProRule" id="PRU00024"/>
    </source>
</evidence>
<dbReference type="InterPro" id="IPR001841">
    <property type="entry name" value="Znf_RING"/>
</dbReference>
<organism evidence="7 8">
    <name type="scientific">Seriola lalandi dorsalis</name>
    <dbReference type="NCBI Taxonomy" id="1841481"/>
    <lineage>
        <taxon>Eukaryota</taxon>
        <taxon>Metazoa</taxon>
        <taxon>Chordata</taxon>
        <taxon>Craniata</taxon>
        <taxon>Vertebrata</taxon>
        <taxon>Euteleostomi</taxon>
        <taxon>Actinopterygii</taxon>
        <taxon>Neopterygii</taxon>
        <taxon>Teleostei</taxon>
        <taxon>Neoteleostei</taxon>
        <taxon>Acanthomorphata</taxon>
        <taxon>Carangaria</taxon>
        <taxon>Carangiformes</taxon>
        <taxon>Carangidae</taxon>
        <taxon>Seriola</taxon>
    </lineage>
</organism>
<keyword evidence="1" id="KW-0479">Metal-binding</keyword>
<proteinExistence type="predicted"/>
<name>A0A3B4X4F1_SERLL</name>
<dbReference type="Pfam" id="PF00643">
    <property type="entry name" value="zf-B_box"/>
    <property type="match status" value="1"/>
</dbReference>
<dbReference type="Ensembl" id="ENSSLDT00000011447.1">
    <property type="protein sequence ID" value="ENSSLDP00000011046.1"/>
    <property type="gene ID" value="ENSSLDG00000008796.1"/>
</dbReference>
<accession>A0A3B4X4F1</accession>
<feature type="domain" description="RING-type" evidence="5">
    <location>
        <begin position="12"/>
        <end position="52"/>
    </location>
</feature>
<dbReference type="CDD" id="cd19769">
    <property type="entry name" value="Bbox2_TRIM16-like"/>
    <property type="match status" value="1"/>
</dbReference>
<dbReference type="Pfam" id="PF13445">
    <property type="entry name" value="zf-RING_UBOX"/>
    <property type="match status" value="1"/>
</dbReference>
<dbReference type="SUPFAM" id="SSF57850">
    <property type="entry name" value="RING/U-box"/>
    <property type="match status" value="1"/>
</dbReference>
<dbReference type="SUPFAM" id="SSF57845">
    <property type="entry name" value="B-box zinc-binding domain"/>
    <property type="match status" value="1"/>
</dbReference>
<evidence type="ECO:0000259" key="6">
    <source>
        <dbReference type="PROSITE" id="PS50119"/>
    </source>
</evidence>
<evidence type="ECO:0000259" key="5">
    <source>
        <dbReference type="PROSITE" id="PS50089"/>
    </source>
</evidence>
<dbReference type="Gene3D" id="3.30.40.10">
    <property type="entry name" value="Zinc/RING finger domain, C3HC4 (zinc finger)"/>
    <property type="match status" value="1"/>
</dbReference>
<evidence type="ECO:0000313" key="7">
    <source>
        <dbReference type="Ensembl" id="ENSSLDP00000011046.1"/>
    </source>
</evidence>
<keyword evidence="2 4" id="KW-0863">Zinc-finger</keyword>
<dbReference type="SMART" id="SM00336">
    <property type="entry name" value="BBOX"/>
    <property type="match status" value="1"/>
</dbReference>
<dbReference type="Gene3D" id="4.10.830.40">
    <property type="match status" value="1"/>
</dbReference>
<dbReference type="InterPro" id="IPR017907">
    <property type="entry name" value="Znf_RING_CS"/>
</dbReference>
<feature type="domain" description="B box-type" evidence="6">
    <location>
        <begin position="153"/>
        <end position="189"/>
    </location>
</feature>
<reference evidence="7" key="1">
    <citation type="submission" date="2025-08" db="UniProtKB">
        <authorList>
            <consortium name="Ensembl"/>
        </authorList>
    </citation>
    <scope>IDENTIFICATION</scope>
</reference>
<protein>
    <recommendedName>
        <fullName evidence="9">RING-type domain-containing protein</fullName>
    </recommendedName>
</protein>
<evidence type="ECO:0000256" key="1">
    <source>
        <dbReference type="ARBA" id="ARBA00022723"/>
    </source>
</evidence>
<dbReference type="PROSITE" id="PS50089">
    <property type="entry name" value="ZF_RING_2"/>
    <property type="match status" value="1"/>
</dbReference>
<keyword evidence="8" id="KW-1185">Reference proteome</keyword>